<sequence>MIFEPTPDTDCSCGIVNFRMFNVRYAYTFDQLADLLHFPHGNKMVCEVPYTERWKNYFQPFWRAITGTVTHSFKGNTTIRYFSQLLACTIFGRPNSNKVNEKELFYLFTTFVPEKVNIVSFMISHMFAIVTAKKGAIVFGGLITSIARVL</sequence>
<dbReference type="Pfam" id="PF03078">
    <property type="entry name" value="ATHILA"/>
    <property type="match status" value="1"/>
</dbReference>
<evidence type="ECO:0000313" key="2">
    <source>
        <dbReference type="EMBL" id="CAI8593104.1"/>
    </source>
</evidence>
<gene>
    <name evidence="2" type="ORF">VFH_I074480</name>
</gene>
<name>A0AAV0Z6T4_VICFA</name>
<keyword evidence="3" id="KW-1185">Reference proteome</keyword>
<protein>
    <recommendedName>
        <fullName evidence="1">Arabidopsis retrotransposon Orf1 C-terminal domain-containing protein</fullName>
    </recommendedName>
</protein>
<dbReference type="Proteomes" id="UP001157006">
    <property type="component" value="Chromosome 1S"/>
</dbReference>
<accession>A0AAV0Z6T4</accession>
<evidence type="ECO:0000259" key="1">
    <source>
        <dbReference type="Pfam" id="PF03078"/>
    </source>
</evidence>
<reference evidence="2 3" key="1">
    <citation type="submission" date="2023-01" db="EMBL/GenBank/DDBJ databases">
        <authorList>
            <person name="Kreplak J."/>
        </authorList>
    </citation>
    <scope>NUCLEOTIDE SEQUENCE [LARGE SCALE GENOMIC DNA]</scope>
</reference>
<dbReference type="AlphaFoldDB" id="A0AAV0Z6T4"/>
<evidence type="ECO:0000313" key="3">
    <source>
        <dbReference type="Proteomes" id="UP001157006"/>
    </source>
</evidence>
<proteinExistence type="predicted"/>
<organism evidence="2 3">
    <name type="scientific">Vicia faba</name>
    <name type="common">Broad bean</name>
    <name type="synonym">Faba vulgaris</name>
    <dbReference type="NCBI Taxonomy" id="3906"/>
    <lineage>
        <taxon>Eukaryota</taxon>
        <taxon>Viridiplantae</taxon>
        <taxon>Streptophyta</taxon>
        <taxon>Embryophyta</taxon>
        <taxon>Tracheophyta</taxon>
        <taxon>Spermatophyta</taxon>
        <taxon>Magnoliopsida</taxon>
        <taxon>eudicotyledons</taxon>
        <taxon>Gunneridae</taxon>
        <taxon>Pentapetalae</taxon>
        <taxon>rosids</taxon>
        <taxon>fabids</taxon>
        <taxon>Fabales</taxon>
        <taxon>Fabaceae</taxon>
        <taxon>Papilionoideae</taxon>
        <taxon>50 kb inversion clade</taxon>
        <taxon>NPAAA clade</taxon>
        <taxon>Hologalegina</taxon>
        <taxon>IRL clade</taxon>
        <taxon>Fabeae</taxon>
        <taxon>Vicia</taxon>
    </lineage>
</organism>
<feature type="domain" description="Arabidopsis retrotransposon Orf1 C-terminal" evidence="1">
    <location>
        <begin position="13"/>
        <end position="110"/>
    </location>
</feature>
<dbReference type="EMBL" id="OX451735">
    <property type="protein sequence ID" value="CAI8593104.1"/>
    <property type="molecule type" value="Genomic_DNA"/>
</dbReference>
<dbReference type="InterPro" id="IPR004312">
    <property type="entry name" value="ATHILA_Orf1_C"/>
</dbReference>